<evidence type="ECO:0000313" key="1">
    <source>
        <dbReference type="EMBL" id="EXC32451.1"/>
    </source>
</evidence>
<proteinExistence type="predicted"/>
<keyword evidence="2" id="KW-1185">Reference proteome</keyword>
<name>W9SHK8_9ROSA</name>
<evidence type="ECO:0000313" key="2">
    <source>
        <dbReference type="Proteomes" id="UP000030645"/>
    </source>
</evidence>
<gene>
    <name evidence="1" type="ORF">L484_012618</name>
</gene>
<organism evidence="1 2">
    <name type="scientific">Morus notabilis</name>
    <dbReference type="NCBI Taxonomy" id="981085"/>
    <lineage>
        <taxon>Eukaryota</taxon>
        <taxon>Viridiplantae</taxon>
        <taxon>Streptophyta</taxon>
        <taxon>Embryophyta</taxon>
        <taxon>Tracheophyta</taxon>
        <taxon>Spermatophyta</taxon>
        <taxon>Magnoliopsida</taxon>
        <taxon>eudicotyledons</taxon>
        <taxon>Gunneridae</taxon>
        <taxon>Pentapetalae</taxon>
        <taxon>rosids</taxon>
        <taxon>fabids</taxon>
        <taxon>Rosales</taxon>
        <taxon>Moraceae</taxon>
        <taxon>Moreae</taxon>
        <taxon>Morus</taxon>
    </lineage>
</organism>
<accession>W9SHK8</accession>
<sequence length="102" mass="11557">MMRARLMGNDHLKDVVELVEYYGNPSEVIQKYMSVDFAVIDCKLRDYLKLYKILNLNRNGSTVVANNLRPRALGKRLANPFVRVLRAGKLGVAESHVLLLLG</sequence>
<dbReference type="AlphaFoldDB" id="W9SHK8"/>
<protein>
    <submittedName>
        <fullName evidence="1">Uncharacterized protein</fullName>
    </submittedName>
</protein>
<reference evidence="2" key="1">
    <citation type="submission" date="2013-01" db="EMBL/GenBank/DDBJ databases">
        <title>Draft Genome Sequence of a Mulberry Tree, Morus notabilis C.K. Schneid.</title>
        <authorList>
            <person name="He N."/>
            <person name="Zhao S."/>
        </authorList>
    </citation>
    <scope>NUCLEOTIDE SEQUENCE</scope>
</reference>
<dbReference type="EMBL" id="KE346302">
    <property type="protein sequence ID" value="EXC32451.1"/>
    <property type="molecule type" value="Genomic_DNA"/>
</dbReference>
<dbReference type="Proteomes" id="UP000030645">
    <property type="component" value="Unassembled WGS sequence"/>
</dbReference>